<dbReference type="Pfam" id="PF07661">
    <property type="entry name" value="MORN_2"/>
    <property type="match status" value="2"/>
</dbReference>
<dbReference type="AlphaFoldDB" id="A0A6C0EAU4"/>
<protein>
    <submittedName>
        <fullName evidence="1">Uncharacterized protein</fullName>
    </submittedName>
</protein>
<dbReference type="PANTHER" id="PTHR33706:SF1">
    <property type="entry name" value="TPR REPEAT PROTEIN"/>
    <property type="match status" value="1"/>
</dbReference>
<dbReference type="InterPro" id="IPR011652">
    <property type="entry name" value="MORN_2"/>
</dbReference>
<name>A0A6C0EAU4_9ZZZZ</name>
<organism evidence="1">
    <name type="scientific">viral metagenome</name>
    <dbReference type="NCBI Taxonomy" id="1070528"/>
    <lineage>
        <taxon>unclassified sequences</taxon>
        <taxon>metagenomes</taxon>
        <taxon>organismal metagenomes</taxon>
    </lineage>
</organism>
<reference evidence="1" key="1">
    <citation type="journal article" date="2020" name="Nature">
        <title>Giant virus diversity and host interactions through global metagenomics.</title>
        <authorList>
            <person name="Schulz F."/>
            <person name="Roux S."/>
            <person name="Paez-Espino D."/>
            <person name="Jungbluth S."/>
            <person name="Walsh D.A."/>
            <person name="Denef V.J."/>
            <person name="McMahon K.D."/>
            <person name="Konstantinidis K.T."/>
            <person name="Eloe-Fadrosh E.A."/>
            <person name="Kyrpides N.C."/>
            <person name="Woyke T."/>
        </authorList>
    </citation>
    <scope>NUCLEOTIDE SEQUENCE</scope>
    <source>
        <strain evidence="1">GVMAG-M-3300023179-27</strain>
    </source>
</reference>
<dbReference type="SUPFAM" id="SSF82185">
    <property type="entry name" value="Histone H3 K4-specific methyltransferase SET7/9 N-terminal domain"/>
    <property type="match status" value="1"/>
</dbReference>
<accession>A0A6C0EAU4</accession>
<sequence>MTYATLEQVKEALKEYVDDPKYIFGECRIYEKIFNRKDYIIVLHKYDDEYDDLFCDKIINLKTLERVKSITKKLASGGIEIDAIHFVENEPLYDNSKDTDEPIFFHDSIDIAYYRSICYDLKHIMYTGKFIEYCYHDGNIIEEVAYYKDGVRHGSCEKYYYDSLQLEFKCDYENGSRVGEVNFYHENGLLLCKYYAENKKLNGESIHYYDDGQINVKCNFKNGAYDGEYLQYYHDGKLMIKCNYVNDCIEGNYEFYDSDGKIIDNKTNLDIIKEKYKKYIDDPRYVYCDVIARECRWNNKINNGQKYIAIMKKTRFTNTNEAQLTVVDDRYATYNADQLCVIKLINPFALEEIKKYQNLIIQAVTHIHTSHQYRDIWNMRRGHGLSERVEYFKTIEPAYYSQIHRSVNYTGKYIKWSHDGKIIFDCNYINGKLNGVQKYNGRNLHFIMDKQHQEEENVYIKLELDR</sequence>
<dbReference type="Gene3D" id="2.20.110.10">
    <property type="entry name" value="Histone H3 K4-specific methyltransferase SET7/9 N-terminal domain"/>
    <property type="match status" value="2"/>
</dbReference>
<proteinExistence type="predicted"/>
<dbReference type="EMBL" id="MN739774">
    <property type="protein sequence ID" value="QHT25731.1"/>
    <property type="molecule type" value="Genomic_DNA"/>
</dbReference>
<evidence type="ECO:0000313" key="1">
    <source>
        <dbReference type="EMBL" id="QHT25731.1"/>
    </source>
</evidence>
<dbReference type="PANTHER" id="PTHR33706">
    <property type="entry name" value="MORN VARIANT REPEAT PROTEIN"/>
    <property type="match status" value="1"/>
</dbReference>